<name>A0A318HL84_9MYCO</name>
<evidence type="ECO:0000259" key="2">
    <source>
        <dbReference type="Pfam" id="PF12158"/>
    </source>
</evidence>
<accession>A0A318HL84</accession>
<comment type="caution">
    <text evidence="3">The sequence shown here is derived from an EMBL/GenBank/DDBJ whole genome shotgun (WGS) entry which is preliminary data.</text>
</comment>
<keyword evidence="1" id="KW-1133">Transmembrane helix</keyword>
<protein>
    <submittedName>
        <fullName evidence="3">Uncharacterized protein DUF3592</fullName>
    </submittedName>
</protein>
<feature type="domain" description="DUF3592" evidence="2">
    <location>
        <begin position="34"/>
        <end position="122"/>
    </location>
</feature>
<dbReference type="EMBL" id="QJJU01000003">
    <property type="protein sequence ID" value="PXX11352.1"/>
    <property type="molecule type" value="Genomic_DNA"/>
</dbReference>
<keyword evidence="1" id="KW-0812">Transmembrane</keyword>
<evidence type="ECO:0000313" key="4">
    <source>
        <dbReference type="Proteomes" id="UP000247781"/>
    </source>
</evidence>
<proteinExistence type="predicted"/>
<dbReference type="Proteomes" id="UP000247781">
    <property type="component" value="Unassembled WGS sequence"/>
</dbReference>
<keyword evidence="1" id="KW-0472">Membrane</keyword>
<dbReference type="InterPro" id="IPR021994">
    <property type="entry name" value="DUF3592"/>
</dbReference>
<feature type="transmembrane region" description="Helical" evidence="1">
    <location>
        <begin position="127"/>
        <end position="146"/>
    </location>
</feature>
<reference evidence="3 4" key="2">
    <citation type="submission" date="2018-06" db="EMBL/GenBank/DDBJ databases">
        <title>Sequencing of bacterial isolates from soil warming experiment in Harvard Forest, Massachusetts, USA.</title>
        <authorList>
            <person name="Deangelis K.PhD."/>
        </authorList>
    </citation>
    <scope>NUCLEOTIDE SEQUENCE [LARGE SCALE GENOMIC DNA]</scope>
    <source>
        <strain evidence="3 4">GAS496</strain>
    </source>
</reference>
<dbReference type="AlphaFoldDB" id="A0A318HL84"/>
<gene>
    <name evidence="3" type="ORF">C8E89_103441</name>
</gene>
<dbReference type="RefSeq" id="WP_181428111.1">
    <property type="nucleotide sequence ID" value="NZ_QJJU01000003.1"/>
</dbReference>
<keyword evidence="4" id="KW-1185">Reference proteome</keyword>
<reference evidence="4" key="1">
    <citation type="submission" date="2018-05" db="EMBL/GenBank/DDBJ databases">
        <authorList>
            <person name="Deangelis K."/>
            <person name="Huntemann M."/>
            <person name="Clum A."/>
            <person name="Pillay M."/>
            <person name="Palaniappan K."/>
            <person name="Varghese N."/>
            <person name="Mikhailova N."/>
            <person name="Stamatis D."/>
            <person name="Reddy T."/>
            <person name="Daum C."/>
            <person name="Shapiro N."/>
            <person name="Ivanova N."/>
            <person name="Kyrpides N."/>
            <person name="Woyke T."/>
        </authorList>
    </citation>
    <scope>NUCLEOTIDE SEQUENCE [LARGE SCALE GENOMIC DNA]</scope>
    <source>
        <strain evidence="4">GAS496</strain>
    </source>
</reference>
<organism evidence="3 4">
    <name type="scientific">Mycolicibacterium moriokaense</name>
    <dbReference type="NCBI Taxonomy" id="39691"/>
    <lineage>
        <taxon>Bacteria</taxon>
        <taxon>Bacillati</taxon>
        <taxon>Actinomycetota</taxon>
        <taxon>Actinomycetes</taxon>
        <taxon>Mycobacteriales</taxon>
        <taxon>Mycobacteriaceae</taxon>
        <taxon>Mycolicibacterium</taxon>
    </lineage>
</organism>
<dbReference type="Pfam" id="PF12158">
    <property type="entry name" value="DUF3592"/>
    <property type="match status" value="1"/>
</dbReference>
<sequence>MAVKILVLVISCAAIAAGWTYVRTARRMSSFATTRGKVIDRELAAVPGASSREGRWGKGGGYRPKVTYAYVVEGVAYTSDRWSYAIEGLKRSVAEEALAAVPDEVDVHYDPTAPQAAYLQTHTPRTGYALVAGGVLGVLVALASLLG</sequence>
<evidence type="ECO:0000256" key="1">
    <source>
        <dbReference type="SAM" id="Phobius"/>
    </source>
</evidence>
<evidence type="ECO:0000313" key="3">
    <source>
        <dbReference type="EMBL" id="PXX11352.1"/>
    </source>
</evidence>